<name>A0A2N5ULT8_9BASI</name>
<reference evidence="1 2" key="1">
    <citation type="submission" date="2017-11" db="EMBL/GenBank/DDBJ databases">
        <title>De novo assembly and phasing of dikaryotic genomes from two isolates of Puccinia coronata f. sp. avenae, the causal agent of oat crown rust.</title>
        <authorList>
            <person name="Miller M.E."/>
            <person name="Zhang Y."/>
            <person name="Omidvar V."/>
            <person name="Sperschneider J."/>
            <person name="Schwessinger B."/>
            <person name="Raley C."/>
            <person name="Palmer J.M."/>
            <person name="Garnica D."/>
            <person name="Upadhyaya N."/>
            <person name="Rathjen J."/>
            <person name="Taylor J.M."/>
            <person name="Park R.F."/>
            <person name="Dodds P.N."/>
            <person name="Hirsch C.D."/>
            <person name="Kianian S.F."/>
            <person name="Figueroa M."/>
        </authorList>
    </citation>
    <scope>NUCLEOTIDE SEQUENCE [LARGE SCALE GENOMIC DNA]</scope>
    <source>
        <strain evidence="1">12SD80</strain>
    </source>
</reference>
<protein>
    <recommendedName>
        <fullName evidence="3">Retrotransposon gag domain-containing protein</fullName>
    </recommendedName>
</protein>
<sequence>MPPEDNHLPDKSRAGKVSLQEDRVEQLAQNAVHVEGALSEIMECKTQTRSTKLHHMLCDRNTNTFRPITIDFILFPPIPSPPNPPHGHYRAPGAPEFNHLACMEPMKIPDLWFSVLLLVESFINGMIAVFGDKFMKENAKRALAAYKQRDVTIGEYNSKFCSLVYLVEDVEAARIECYVSGLNPRIIWKMMSWEWCKAATLEVHMDLAMEAAAQLDSLALLPAEASQPVRH</sequence>
<comment type="caution">
    <text evidence="1">The sequence shown here is derived from an EMBL/GenBank/DDBJ whole genome shotgun (WGS) entry which is preliminary data.</text>
</comment>
<dbReference type="Proteomes" id="UP000235392">
    <property type="component" value="Unassembled WGS sequence"/>
</dbReference>
<proteinExistence type="predicted"/>
<gene>
    <name evidence="1" type="ORF">PCASD_11547</name>
</gene>
<evidence type="ECO:0008006" key="3">
    <source>
        <dbReference type="Google" id="ProtNLM"/>
    </source>
</evidence>
<dbReference type="AlphaFoldDB" id="A0A2N5ULT8"/>
<organism evidence="1 2">
    <name type="scientific">Puccinia coronata f. sp. avenae</name>
    <dbReference type="NCBI Taxonomy" id="200324"/>
    <lineage>
        <taxon>Eukaryota</taxon>
        <taxon>Fungi</taxon>
        <taxon>Dikarya</taxon>
        <taxon>Basidiomycota</taxon>
        <taxon>Pucciniomycotina</taxon>
        <taxon>Pucciniomycetes</taxon>
        <taxon>Pucciniales</taxon>
        <taxon>Pucciniaceae</taxon>
        <taxon>Puccinia</taxon>
    </lineage>
</organism>
<dbReference type="EMBL" id="PGCI01000124">
    <property type="protein sequence ID" value="PLW38733.1"/>
    <property type="molecule type" value="Genomic_DNA"/>
</dbReference>
<accession>A0A2N5ULT8</accession>
<evidence type="ECO:0000313" key="1">
    <source>
        <dbReference type="EMBL" id="PLW38733.1"/>
    </source>
</evidence>
<evidence type="ECO:0000313" key="2">
    <source>
        <dbReference type="Proteomes" id="UP000235392"/>
    </source>
</evidence>